<evidence type="ECO:0000313" key="2">
    <source>
        <dbReference type="Proteomes" id="UP001597463"/>
    </source>
</evidence>
<evidence type="ECO:0000313" key="1">
    <source>
        <dbReference type="EMBL" id="MFD2755673.1"/>
    </source>
</evidence>
<name>A0ABW5UQG3_9BURK</name>
<gene>
    <name evidence="1" type="ORF">ACFSW6_16485</name>
</gene>
<proteinExistence type="predicted"/>
<evidence type="ECO:0008006" key="3">
    <source>
        <dbReference type="Google" id="ProtNLM"/>
    </source>
</evidence>
<organism evidence="1 2">
    <name type="scientific">Comamonas terrae</name>
    <dbReference type="NCBI Taxonomy" id="673548"/>
    <lineage>
        <taxon>Bacteria</taxon>
        <taxon>Pseudomonadati</taxon>
        <taxon>Pseudomonadota</taxon>
        <taxon>Betaproteobacteria</taxon>
        <taxon>Burkholderiales</taxon>
        <taxon>Comamonadaceae</taxon>
        <taxon>Comamonas</taxon>
    </lineage>
</organism>
<dbReference type="RefSeq" id="WP_066482102.1">
    <property type="nucleotide sequence ID" value="NZ_BCNT01000017.1"/>
</dbReference>
<sequence>MSVQIEIDDVVRVPVEGQLINKDGQRVDFSFDVDMHRMPQEEFDRELKNLQIDTFSLVVREARGWNGVLNREGDQVPFSGESLKRFLRIPGMTNMIWVAYCMHAGVQAKNSERSSA</sequence>
<comment type="caution">
    <text evidence="1">The sequence shown here is derived from an EMBL/GenBank/DDBJ whole genome shotgun (WGS) entry which is preliminary data.</text>
</comment>
<keyword evidence="2" id="KW-1185">Reference proteome</keyword>
<dbReference type="Proteomes" id="UP001597463">
    <property type="component" value="Unassembled WGS sequence"/>
</dbReference>
<protein>
    <recommendedName>
        <fullName evidence="3">Phage protein</fullName>
    </recommendedName>
</protein>
<reference evidence="2" key="1">
    <citation type="journal article" date="2019" name="Int. J. Syst. Evol. Microbiol.">
        <title>The Global Catalogue of Microorganisms (GCM) 10K type strain sequencing project: providing services to taxonomists for standard genome sequencing and annotation.</title>
        <authorList>
            <consortium name="The Broad Institute Genomics Platform"/>
            <consortium name="The Broad Institute Genome Sequencing Center for Infectious Disease"/>
            <person name="Wu L."/>
            <person name="Ma J."/>
        </authorList>
    </citation>
    <scope>NUCLEOTIDE SEQUENCE [LARGE SCALE GENOMIC DNA]</scope>
    <source>
        <strain evidence="2">TISTR 1906</strain>
    </source>
</reference>
<dbReference type="EMBL" id="JBHUMV010000007">
    <property type="protein sequence ID" value="MFD2755673.1"/>
    <property type="molecule type" value="Genomic_DNA"/>
</dbReference>
<accession>A0ABW5UQG3</accession>